<feature type="compositionally biased region" description="Acidic residues" evidence="13">
    <location>
        <begin position="351"/>
        <end position="365"/>
    </location>
</feature>
<evidence type="ECO:0000256" key="4">
    <source>
        <dbReference type="ARBA" id="ARBA00022771"/>
    </source>
</evidence>
<dbReference type="FunFam" id="3.30.160.60:FF:000148">
    <property type="entry name" value="zinc finger protein Gfi-1"/>
    <property type="match status" value="1"/>
</dbReference>
<feature type="non-terminal residue" evidence="15">
    <location>
        <position position="379"/>
    </location>
</feature>
<comment type="function">
    <text evidence="10">May be involved in the development of the mandibular molar tooth germ at the bud stage.</text>
</comment>
<organism evidence="15 16">
    <name type="scientific">Stegodyphus mimosarum</name>
    <name type="common">African social velvet spider</name>
    <dbReference type="NCBI Taxonomy" id="407821"/>
    <lineage>
        <taxon>Eukaryota</taxon>
        <taxon>Metazoa</taxon>
        <taxon>Ecdysozoa</taxon>
        <taxon>Arthropoda</taxon>
        <taxon>Chelicerata</taxon>
        <taxon>Arachnida</taxon>
        <taxon>Araneae</taxon>
        <taxon>Araneomorphae</taxon>
        <taxon>Entelegynae</taxon>
        <taxon>Eresoidea</taxon>
        <taxon>Eresidae</taxon>
        <taxon>Stegodyphus</taxon>
    </lineage>
</organism>
<dbReference type="InterPro" id="IPR013087">
    <property type="entry name" value="Znf_C2H2_type"/>
</dbReference>
<dbReference type="PROSITE" id="PS00028">
    <property type="entry name" value="ZINC_FINGER_C2H2_1"/>
    <property type="match status" value="5"/>
</dbReference>
<keyword evidence="8" id="KW-0539">Nucleus</keyword>
<dbReference type="Gene3D" id="3.30.160.60">
    <property type="entry name" value="Classic Zinc Finger"/>
    <property type="match status" value="5"/>
</dbReference>
<dbReference type="FunFam" id="3.30.160.60:FF:000090">
    <property type="entry name" value="Odd-skipped-related transciption factor 2"/>
    <property type="match status" value="1"/>
</dbReference>
<evidence type="ECO:0000256" key="3">
    <source>
        <dbReference type="ARBA" id="ARBA00022737"/>
    </source>
</evidence>
<sequence>MHPSSLDHWSHMVYHPPSVPVGHVVASHSQVQINLPSPEFIGSYYNASYNKGPSAAIQVPQTVCHFPAYQEQYFPSYASADTAVYLPSSTILYNNVLSQHQYDPILSINQRLKTRFDFSRLAESATTADVPPLGTIGGPPDDPFGTLVASWCPLGMNHRFGNSRTGILPNGGSTRPRKEFICKFCQRRFTKSYNLLIHERTHTDERPYTCDICHKSFRRQDHLRDHRYIHSKEKPFKCTDCGKGFCQSRTLAVHRILHMEDSPHKCATCGRTFNQRSNLKTHLLTHTDIKPYNCSSCGKEFRRNCDLRRHTLTHASSGGCENNKNSSFIYSPVDGAPQSPASVCDSGLESGDQDPGYDEDDEDSDASSTHENEIVDVEN</sequence>
<keyword evidence="2" id="KW-0479">Metal-binding</keyword>
<evidence type="ECO:0000256" key="5">
    <source>
        <dbReference type="ARBA" id="ARBA00022833"/>
    </source>
</evidence>
<evidence type="ECO:0000256" key="9">
    <source>
        <dbReference type="ARBA" id="ARBA00038339"/>
    </source>
</evidence>
<dbReference type="InterPro" id="IPR050717">
    <property type="entry name" value="C2H2-ZF_Transcription_Reg"/>
</dbReference>
<dbReference type="GO" id="GO:0005634">
    <property type="term" value="C:nucleus"/>
    <property type="evidence" value="ECO:0007669"/>
    <property type="project" value="UniProtKB-SubCell"/>
</dbReference>
<feature type="domain" description="C2H2-type" evidence="14">
    <location>
        <begin position="180"/>
        <end position="207"/>
    </location>
</feature>
<name>A0A087T8L2_STEMI</name>
<comment type="subcellular location">
    <subcellularLocation>
        <location evidence="1">Nucleus</location>
    </subcellularLocation>
</comment>
<evidence type="ECO:0000256" key="10">
    <source>
        <dbReference type="ARBA" id="ARBA00053084"/>
    </source>
</evidence>
<evidence type="ECO:0000256" key="13">
    <source>
        <dbReference type="SAM" id="MobiDB-lite"/>
    </source>
</evidence>
<dbReference type="GO" id="GO:0008270">
    <property type="term" value="F:zinc ion binding"/>
    <property type="evidence" value="ECO:0007669"/>
    <property type="project" value="UniProtKB-KW"/>
</dbReference>
<dbReference type="Pfam" id="PF00096">
    <property type="entry name" value="zf-C2H2"/>
    <property type="match status" value="4"/>
</dbReference>
<reference evidence="15 16" key="1">
    <citation type="submission" date="2013-11" db="EMBL/GenBank/DDBJ databases">
        <title>Genome sequencing of Stegodyphus mimosarum.</title>
        <authorList>
            <person name="Bechsgaard J."/>
        </authorList>
    </citation>
    <scope>NUCLEOTIDE SEQUENCE [LARGE SCALE GENOMIC DNA]</scope>
</reference>
<dbReference type="EMBL" id="KK113966">
    <property type="protein sequence ID" value="KFM61451.1"/>
    <property type="molecule type" value="Genomic_DNA"/>
</dbReference>
<dbReference type="SMART" id="SM00355">
    <property type="entry name" value="ZnF_C2H2"/>
    <property type="match status" value="5"/>
</dbReference>
<dbReference type="STRING" id="407821.A0A087T8L2"/>
<dbReference type="PANTHER" id="PTHR14196">
    <property type="entry name" value="ODD-SKIPPED - RELATED"/>
    <property type="match status" value="1"/>
</dbReference>
<dbReference type="InterPro" id="IPR036236">
    <property type="entry name" value="Znf_C2H2_sf"/>
</dbReference>
<feature type="domain" description="C2H2-type" evidence="14">
    <location>
        <begin position="264"/>
        <end position="291"/>
    </location>
</feature>
<evidence type="ECO:0000256" key="7">
    <source>
        <dbReference type="ARBA" id="ARBA00023163"/>
    </source>
</evidence>
<evidence type="ECO:0000259" key="14">
    <source>
        <dbReference type="PROSITE" id="PS50157"/>
    </source>
</evidence>
<keyword evidence="5" id="KW-0862">Zinc</keyword>
<keyword evidence="7" id="KW-0804">Transcription</keyword>
<evidence type="ECO:0000313" key="15">
    <source>
        <dbReference type="EMBL" id="KFM61451.1"/>
    </source>
</evidence>
<dbReference type="OrthoDB" id="9451254at2759"/>
<feature type="domain" description="C2H2-type" evidence="14">
    <location>
        <begin position="236"/>
        <end position="263"/>
    </location>
</feature>
<keyword evidence="4 12" id="KW-0863">Zinc-finger</keyword>
<feature type="domain" description="C2H2-type" evidence="14">
    <location>
        <begin position="208"/>
        <end position="235"/>
    </location>
</feature>
<dbReference type="SUPFAM" id="SSF57667">
    <property type="entry name" value="beta-beta-alpha zinc fingers"/>
    <property type="match status" value="3"/>
</dbReference>
<evidence type="ECO:0000313" key="16">
    <source>
        <dbReference type="Proteomes" id="UP000054359"/>
    </source>
</evidence>
<accession>A0A087T8L2</accession>
<dbReference type="AlphaFoldDB" id="A0A087T8L2"/>
<feature type="region of interest" description="Disordered" evidence="13">
    <location>
        <begin position="331"/>
        <end position="379"/>
    </location>
</feature>
<dbReference type="GO" id="GO:0000981">
    <property type="term" value="F:DNA-binding transcription factor activity, RNA polymerase II-specific"/>
    <property type="evidence" value="ECO:0007669"/>
    <property type="project" value="TreeGrafter"/>
</dbReference>
<dbReference type="FunFam" id="3.30.160.60:FF:000311">
    <property type="entry name" value="protein odd-skipped-related 2 isoform X1"/>
    <property type="match status" value="1"/>
</dbReference>
<feature type="domain" description="C2H2-type" evidence="14">
    <location>
        <begin position="292"/>
        <end position="319"/>
    </location>
</feature>
<dbReference type="FunFam" id="3.30.160.60:FF:000318">
    <property type="entry name" value="Odd-skipped-related transciption factor 2"/>
    <property type="match status" value="1"/>
</dbReference>
<proteinExistence type="inferred from homology"/>
<keyword evidence="16" id="KW-1185">Reference proteome</keyword>
<dbReference type="OMA" id="TRPRKEF"/>
<evidence type="ECO:0000256" key="1">
    <source>
        <dbReference type="ARBA" id="ARBA00004123"/>
    </source>
</evidence>
<dbReference type="PROSITE" id="PS50157">
    <property type="entry name" value="ZINC_FINGER_C2H2_2"/>
    <property type="match status" value="5"/>
</dbReference>
<evidence type="ECO:0000256" key="2">
    <source>
        <dbReference type="ARBA" id="ARBA00022723"/>
    </source>
</evidence>
<dbReference type="Pfam" id="PF13912">
    <property type="entry name" value="zf-C2H2_6"/>
    <property type="match status" value="1"/>
</dbReference>
<gene>
    <name evidence="15" type="ORF">X975_13041</name>
</gene>
<keyword evidence="6" id="KW-0805">Transcription regulation</keyword>
<dbReference type="PANTHER" id="PTHR14196:SF0">
    <property type="entry name" value="PROTEIN BOWEL"/>
    <property type="match status" value="1"/>
</dbReference>
<dbReference type="FunFam" id="3.30.160.60:FF:000254">
    <property type="entry name" value="Odd-skipped related transciption factor 1"/>
    <property type="match status" value="1"/>
</dbReference>
<keyword evidence="3" id="KW-0677">Repeat</keyword>
<dbReference type="GO" id="GO:0000977">
    <property type="term" value="F:RNA polymerase II transcription regulatory region sequence-specific DNA binding"/>
    <property type="evidence" value="ECO:0007669"/>
    <property type="project" value="TreeGrafter"/>
</dbReference>
<protein>
    <recommendedName>
        <fullName evidence="11">Protein odd-skipped-related 2</fullName>
    </recommendedName>
</protein>
<evidence type="ECO:0000256" key="12">
    <source>
        <dbReference type="PROSITE-ProRule" id="PRU00042"/>
    </source>
</evidence>
<dbReference type="Proteomes" id="UP000054359">
    <property type="component" value="Unassembled WGS sequence"/>
</dbReference>
<evidence type="ECO:0000256" key="8">
    <source>
        <dbReference type="ARBA" id="ARBA00023242"/>
    </source>
</evidence>
<evidence type="ECO:0000256" key="11">
    <source>
        <dbReference type="ARBA" id="ARBA00071335"/>
    </source>
</evidence>
<comment type="similarity">
    <text evidence="9">Belongs to the Odd C2H2-type zinc-finger protein family.</text>
</comment>
<evidence type="ECO:0000256" key="6">
    <source>
        <dbReference type="ARBA" id="ARBA00023015"/>
    </source>
</evidence>